<feature type="compositionally biased region" description="Basic residues" evidence="1">
    <location>
        <begin position="276"/>
        <end position="292"/>
    </location>
</feature>
<dbReference type="EMBL" id="CAMXCT020001305">
    <property type="protein sequence ID" value="CAL1142208.1"/>
    <property type="molecule type" value="Genomic_DNA"/>
</dbReference>
<dbReference type="InterPro" id="IPR009081">
    <property type="entry name" value="PP-bd_ACP"/>
</dbReference>
<feature type="region of interest" description="Disordered" evidence="1">
    <location>
        <begin position="270"/>
        <end position="307"/>
    </location>
</feature>
<gene>
    <name evidence="3" type="ORF">C1SCF055_LOCUS11428</name>
    <name evidence="4" type="ORF">C1SCF055_LOCUS15956</name>
</gene>
<protein>
    <submittedName>
        <fullName evidence="5">Carrier domain-containing protein</fullName>
    </submittedName>
</protein>
<comment type="caution">
    <text evidence="4">The sequence shown here is derived from an EMBL/GenBank/DDBJ whole genome shotgun (WGS) entry which is preliminary data.</text>
</comment>
<evidence type="ECO:0000313" key="5">
    <source>
        <dbReference type="EMBL" id="CAL4771163.1"/>
    </source>
</evidence>
<evidence type="ECO:0000313" key="6">
    <source>
        <dbReference type="Proteomes" id="UP001152797"/>
    </source>
</evidence>
<dbReference type="OrthoDB" id="439179at2759"/>
<keyword evidence="6" id="KW-1185">Reference proteome</keyword>
<feature type="domain" description="Carrier" evidence="2">
    <location>
        <begin position="67"/>
        <end position="155"/>
    </location>
</feature>
<feature type="domain" description="Carrier" evidence="2">
    <location>
        <begin position="189"/>
        <end position="264"/>
    </location>
</feature>
<reference evidence="5 6" key="2">
    <citation type="submission" date="2024-05" db="EMBL/GenBank/DDBJ databases">
        <authorList>
            <person name="Chen Y."/>
            <person name="Shah S."/>
            <person name="Dougan E. K."/>
            <person name="Thang M."/>
            <person name="Chan C."/>
        </authorList>
    </citation>
    <scope>NUCLEOTIDE SEQUENCE [LARGE SCALE GENOMIC DNA]</scope>
</reference>
<dbReference type="EMBL" id="CAMXCT030000839">
    <property type="protein sequence ID" value="CAL4771163.1"/>
    <property type="molecule type" value="Genomic_DNA"/>
</dbReference>
<reference evidence="4" key="1">
    <citation type="submission" date="2022-10" db="EMBL/GenBank/DDBJ databases">
        <authorList>
            <person name="Chen Y."/>
            <person name="Dougan E. K."/>
            <person name="Chan C."/>
            <person name="Rhodes N."/>
            <person name="Thang M."/>
        </authorList>
    </citation>
    <scope>NUCLEOTIDE SEQUENCE</scope>
</reference>
<sequence length="579" mass="63095">MNAGLGNSPMDFGDGFLPDGRIYVSYEGVEFVPWKEWPAAGSEAAKLLAISPYRYDLSEDEDESWESDEEDIPGALAATTAAAAEEVPQRVIAILSEVADDKMTLDSELVDGIDSLGATLVLNNLQMQLGVNISVTDWMEMERVSDVVDRVLKELPAPAPVAPKRKIRRKRMEVDMEEEVQTVQTGPTASPADISEKVLAILNEVAEEDEKLSLDTALTDGIDSLGSTLVINNIQAAFGVTLSITSWMEMETAGDLTKFVTGLVEEQAPISTPVAPKKKSKPKRASQARRSKQGVETKPLQSSASVSGVRVHRQGIGPRVFLVDAHPPEAEEPAGLEKVQERRAELAAALAPCTVCSLIFDEEACKCANLAELVRLYTRRVNAHRMIYPDAVEGEPLALAAWSFSRVIASALASSLEKSGVQDVRLILFKDGLLLPEPSEEEGDEWWGGATEAVLFTASACGAAKWAKEERRRLRKKGALRQLREDEDEVEDMQMRLFWEEGAKPGHLQQLGPKRFAELANTTGRKVEILRSLTKGAKGVLDFQGCAAVVGVESSRPKAARHVRLLNSSPGNVPEDVLF</sequence>
<dbReference type="Pfam" id="PF00550">
    <property type="entry name" value="PP-binding"/>
    <property type="match status" value="2"/>
</dbReference>
<dbReference type="AlphaFoldDB" id="A0A9P1FUD9"/>
<dbReference type="SUPFAM" id="SSF47336">
    <property type="entry name" value="ACP-like"/>
    <property type="match status" value="2"/>
</dbReference>
<dbReference type="Proteomes" id="UP001152797">
    <property type="component" value="Unassembled WGS sequence"/>
</dbReference>
<dbReference type="EMBL" id="CAMXCT020000839">
    <property type="protein sequence ID" value="CAL1137226.1"/>
    <property type="molecule type" value="Genomic_DNA"/>
</dbReference>
<evidence type="ECO:0000259" key="2">
    <source>
        <dbReference type="PROSITE" id="PS50075"/>
    </source>
</evidence>
<dbReference type="InterPro" id="IPR036736">
    <property type="entry name" value="ACP-like_sf"/>
</dbReference>
<evidence type="ECO:0000256" key="1">
    <source>
        <dbReference type="SAM" id="MobiDB-lite"/>
    </source>
</evidence>
<proteinExistence type="predicted"/>
<evidence type="ECO:0000313" key="3">
    <source>
        <dbReference type="EMBL" id="CAI3983851.1"/>
    </source>
</evidence>
<accession>A0A9P1FUD9</accession>
<dbReference type="PROSITE" id="PS50075">
    <property type="entry name" value="CARRIER"/>
    <property type="match status" value="2"/>
</dbReference>
<organism evidence="4">
    <name type="scientific">Cladocopium goreaui</name>
    <dbReference type="NCBI Taxonomy" id="2562237"/>
    <lineage>
        <taxon>Eukaryota</taxon>
        <taxon>Sar</taxon>
        <taxon>Alveolata</taxon>
        <taxon>Dinophyceae</taxon>
        <taxon>Suessiales</taxon>
        <taxon>Symbiodiniaceae</taxon>
        <taxon>Cladocopium</taxon>
    </lineage>
</organism>
<dbReference type="Gene3D" id="1.10.1200.10">
    <property type="entry name" value="ACP-like"/>
    <property type="match status" value="2"/>
</dbReference>
<name>A0A9P1FUD9_9DINO</name>
<dbReference type="EMBL" id="CAMXCT010000839">
    <property type="protein sequence ID" value="CAI3983851.1"/>
    <property type="molecule type" value="Genomic_DNA"/>
</dbReference>
<evidence type="ECO:0000313" key="4">
    <source>
        <dbReference type="EMBL" id="CAI3988833.1"/>
    </source>
</evidence>
<dbReference type="EMBL" id="CAMXCT030001305">
    <property type="protein sequence ID" value="CAL4776145.1"/>
    <property type="molecule type" value="Genomic_DNA"/>
</dbReference>
<dbReference type="EMBL" id="CAMXCT010001305">
    <property type="protein sequence ID" value="CAI3988833.1"/>
    <property type="molecule type" value="Genomic_DNA"/>
</dbReference>